<proteinExistence type="predicted"/>
<keyword evidence="14" id="KW-0539">Nucleus</keyword>
<feature type="active site" description="Proton acceptor" evidence="21">
    <location>
        <position position="290"/>
    </location>
</feature>
<feature type="compositionally biased region" description="Polar residues" evidence="22">
    <location>
        <begin position="4545"/>
        <end position="4559"/>
    </location>
</feature>
<dbReference type="InterPro" id="IPR029063">
    <property type="entry name" value="SAM-dependent_MTases_sf"/>
</dbReference>
<evidence type="ECO:0000256" key="16">
    <source>
        <dbReference type="ARBA" id="ARBA00049477"/>
    </source>
</evidence>
<feature type="compositionally biased region" description="Basic and acidic residues" evidence="22">
    <location>
        <begin position="3164"/>
        <end position="3174"/>
    </location>
</feature>
<evidence type="ECO:0000256" key="17">
    <source>
        <dbReference type="ARBA" id="ARBA00059552"/>
    </source>
</evidence>
<evidence type="ECO:0000256" key="12">
    <source>
        <dbReference type="ARBA" id="ARBA00023042"/>
    </source>
</evidence>
<feature type="region of interest" description="Disordered" evidence="22">
    <location>
        <begin position="3022"/>
        <end position="3125"/>
    </location>
</feature>
<dbReference type="Pfam" id="PF24816">
    <property type="entry name" value="Ig_CFAP65__9th"/>
    <property type="match status" value="1"/>
</dbReference>
<evidence type="ECO:0000313" key="24">
    <source>
        <dbReference type="EMBL" id="ELW63034.1"/>
    </source>
</evidence>
<keyword evidence="10 21" id="KW-0949">S-adenosyl-L-methionine</keyword>
<dbReference type="PROSITE" id="PS51614">
    <property type="entry name" value="SAM_MT_ADRIFT"/>
    <property type="match status" value="1"/>
</dbReference>
<dbReference type="InParanoid" id="L9KKN1"/>
<evidence type="ECO:0000256" key="6">
    <source>
        <dbReference type="ARBA" id="ARBA00022490"/>
    </source>
</evidence>
<dbReference type="GO" id="GO:0005930">
    <property type="term" value="C:axoneme"/>
    <property type="evidence" value="ECO:0007669"/>
    <property type="project" value="TreeGrafter"/>
</dbReference>
<dbReference type="GO" id="GO:0005634">
    <property type="term" value="C:nucleus"/>
    <property type="evidence" value="ECO:0007669"/>
    <property type="project" value="UniProtKB-SubCell"/>
</dbReference>
<organism evidence="24 25">
    <name type="scientific">Tupaia chinensis</name>
    <name type="common">Chinese tree shrew</name>
    <name type="synonym">Tupaia belangeri chinensis</name>
    <dbReference type="NCBI Taxonomy" id="246437"/>
    <lineage>
        <taxon>Eukaryota</taxon>
        <taxon>Metazoa</taxon>
        <taxon>Chordata</taxon>
        <taxon>Craniata</taxon>
        <taxon>Vertebrata</taxon>
        <taxon>Euteleostomi</taxon>
        <taxon>Mammalia</taxon>
        <taxon>Eutheria</taxon>
        <taxon>Euarchontoglires</taxon>
        <taxon>Scandentia</taxon>
        <taxon>Tupaiidae</taxon>
        <taxon>Tupaia</taxon>
    </lineage>
</organism>
<feature type="compositionally biased region" description="Basic and acidic residues" evidence="22">
    <location>
        <begin position="3185"/>
        <end position="3209"/>
    </location>
</feature>
<keyword evidence="8" id="KW-0507">mRNA processing</keyword>
<feature type="region of interest" description="Disordered" evidence="22">
    <location>
        <begin position="2835"/>
        <end position="2865"/>
    </location>
</feature>
<reference evidence="25" key="2">
    <citation type="journal article" date="2013" name="Nat. Commun.">
        <title>Genome of the Chinese tree shrew.</title>
        <authorList>
            <person name="Fan Y."/>
            <person name="Huang Z.Y."/>
            <person name="Cao C.C."/>
            <person name="Chen C.S."/>
            <person name="Chen Y.X."/>
            <person name="Fan D.D."/>
            <person name="He J."/>
            <person name="Hou H.L."/>
            <person name="Hu L."/>
            <person name="Hu X.T."/>
            <person name="Jiang X.T."/>
            <person name="Lai R."/>
            <person name="Lang Y.S."/>
            <person name="Liang B."/>
            <person name="Liao S.G."/>
            <person name="Mu D."/>
            <person name="Ma Y.Y."/>
            <person name="Niu Y.Y."/>
            <person name="Sun X.Q."/>
            <person name="Xia J.Q."/>
            <person name="Xiao J."/>
            <person name="Xiong Z.Q."/>
            <person name="Xu L."/>
            <person name="Yang L."/>
            <person name="Zhang Y."/>
            <person name="Zhao W."/>
            <person name="Zhao X.D."/>
            <person name="Zheng Y.T."/>
            <person name="Zhou J.M."/>
            <person name="Zhu Y.B."/>
            <person name="Zhang G.J."/>
            <person name="Wang J."/>
            <person name="Yao Y.G."/>
        </authorList>
    </citation>
    <scope>NUCLEOTIDE SEQUENCE [LARGE SCALE GENOMIC DNA]</scope>
</reference>
<dbReference type="Pfam" id="PF17213">
    <property type="entry name" value="Hydin_ADK"/>
    <property type="match status" value="1"/>
</dbReference>
<dbReference type="GO" id="GO:0120550">
    <property type="term" value="F:methyltransferase cap2 activity"/>
    <property type="evidence" value="ECO:0007669"/>
    <property type="project" value="UniProtKB-EC"/>
</dbReference>
<evidence type="ECO:0000256" key="19">
    <source>
        <dbReference type="ARBA" id="ARBA00078839"/>
    </source>
</evidence>
<dbReference type="InterPro" id="IPR025807">
    <property type="entry name" value="Adrift-typ_MeTrfase"/>
</dbReference>
<evidence type="ECO:0000256" key="14">
    <source>
        <dbReference type="ARBA" id="ARBA00023242"/>
    </source>
</evidence>
<evidence type="ECO:0000256" key="5">
    <source>
        <dbReference type="ARBA" id="ARBA00021134"/>
    </source>
</evidence>
<dbReference type="EMBL" id="KB320797">
    <property type="protein sequence ID" value="ELW63034.1"/>
    <property type="molecule type" value="Genomic_DNA"/>
</dbReference>
<evidence type="ECO:0000256" key="13">
    <source>
        <dbReference type="ARBA" id="ARBA00023069"/>
    </source>
</evidence>
<dbReference type="InterPro" id="IPR027417">
    <property type="entry name" value="P-loop_NTPase"/>
</dbReference>
<dbReference type="InterPro" id="IPR013783">
    <property type="entry name" value="Ig-like_fold"/>
</dbReference>
<evidence type="ECO:0000256" key="21">
    <source>
        <dbReference type="PROSITE-ProRule" id="PRU00946"/>
    </source>
</evidence>
<sequence length="5874" mass="661828">MRGGYLGPKLLFDLKMSKCRKPPVQQIASPETFSPDVLADIHELFAKNFSYGKPLNNEWQLPDPSKIFTCEHTEFNAFLDLKNSLNEVKNLLSDKKLDEWHEHTAFTNKAGKIISHVRKSVNAELCTQAWCKFHEILCSFPLIPQEAFQNGKLNSLHLCEAPGAFIASLNHYLKSHQFPCDWSWVANTLNPYHEANDNLMMIMDDRLIANTLDWWYFGPDNTGDIMTLKYLTGLQNFLSCMATVHLITADGSFDCQGNPGEQEALVSSLHYCEVVTALTTLGNGGSFVLKMFTLFEHCSINLMYLLNCSFDQVHVFKPATSKAGNSEVYVVCLCYKGREAIQPHLSKMVLNFGTEMTTKALFPHHVIPESFLKRHEECCAFFHKYQLETISENIRLFEFMENGEQAKLNNLRDCAVQYFMQKFQLKPLSGNNWLVKKSNTGCSTNTKWFGQRKKYFKTYNERKILESLSWKDKVAKGYFNSWAEEHAVYHAGQSSLLEGTSSNLECHSWHILEGNKLPKVKCSSFCDGEILKTLNEAIEKSLGGALNLDSKFRPKQQHYCSCHVFSEELIFSELFGLTKCLQDEQVVEPSNQIKCLLMGLPTLHDRKTCIPLEVQLLESAELLTFSSSLLHDGDPAYQQLFLNCLLQSLQQLHTGDVMILPVLSCFTRFMAGLIFVLHSCFRYITFSCPTSSEPLRTCAVLLCVGYQDLPNPVFQYLQNVNAVLSTLLNSDAPQQILHRSPLGGTNLDFQMEQYIYKRQSAGLSIIHLKRAWEKLLLAARAIAAIENPADVSVISSRNTGQRAVLKFAAATGATPIAGRFTPGTFTNQILLVLTPSEFMKEMSLTTEQKLASTHLMCRPQIIELLDMGETTHQKFSDIDLDQALFQPFPSEIIFQNYTPCEVYEVPLILRNNDKIPRMVKVVEESSPYFKVISPKDIGHKVAPGVPSTFRILFTPEENKDYAHMLTCVTEREKFIVPIKARGARAILDFPDKLNFSTCPVKYSTQKILLVRNIGNKDAVFHIKTCRPFSVEPTVGTLNVGESMQLEVEFEPQTVGNHCERLIVNYDTGEKVFLSLYGAAIDMNIRLDKNSLLIEKTYISLANQRTVTIHNRSNIIAHFHWKVYATQQEEDREKSRVCDDLTKEEKNETDIFLEECIIDSSLRERLSILSRTFENQRRLVQGDSMLFSSNVFTIEPLEGDVWPNSSAEITVYFSPLEAKLYQQTVYCDISGREICLPLRIKGEGMGPKIHFNFELLDIGKVFIGSVHCYEAILSNKGSIDALFNVIPPTSALGACFVFSPKEGIIEPSGVQAVQISFSSAILGHFEEEFLIDVNGSPEPVKLTIRGCVIGPTFHFNVPALHFGDVSFGFPSTLVCSLNNTSLVPMTFKLRVPGDGIGHESISCCKQCPDNKRPSWTKEEKLTTKPKEFTITPNCGTIRSQGFAAIKVTLCSNTVQKYEMALVVDVEGIGEEVLALLITARCVVPTLHLVNTEVDFGRCFLKYPYAKAVQLVNHDDLPGCYEVLPQVYEGASPVLLSSPSPCGVISPHSTAHIPLALETQVIGEYKSTVYISIFGSPDPPMVCHVKSIGEGPVIYIHPFQIDFGNIYVLQDSSRILNVSNQSFIPALFRAHMAHKKSLWTVKPNEGMVPPETDVQLTLTANLDDIVTFKDTVVLDIENSNTYRIPVQASGIGSTVVSDKPFAPELNLGAHFSLDTYYYHLKLTNKGRRVQQLFWMNNTFQPQDKLSKKDQVKKGRADSKSHFKDFQKPKDQRGPVFQIHPVRMELNPGQTIDVILEGYSTTPRIVKEKLVCHAVVGAQKGKSLVMAVNVICEFIAPLIHLSTKQLIYRLEKKPNTILEPNYQPLVIKNISTLPVHLLLSTTEPFFICETDKSLLPATPEPIKLEIDEEKNLLIKFDPSYRMDLNKWVAEEILAIKYVEHPQVDSLNLRGEVHYPNLSFETMEVDFGCILNDTEVIRYITITNCSPMVVKFRWFFLVDDEENQIRTILVNEDLKPEERELRKARASTVISDGLKVSPTETERIYSVQSQVELQETLWMFEPEEMLSIGIEEVFDILPLYGVLRPHSSHQISFTFYGHCDIIAQAKALCEVEGGPTYEIILKGEASLVNYSFDTKDIIYGLQLFHHVTEREITLKNTGKVGFEFKVLTDDQSSPDNLLPGVPFIQPLSGFISSHNEQVLKVYYLPGVPEVFQRSFQIQIAHLDPENITLSGEGIFPRICIDLPRNLKGNEKYEAFLNQARKNTETEGSKQETLDHLEVTEEMPEDEAAELSAHLQMEVERLIVQDYALEHQKTIIPDSVDDICLNHRSCRKLTKVQLPEYILDFGYIVLGNVQTHIIKITNTSHFPVSFHAEKRVLHDTGFTIELDRVKNLPYCETETFEVRFDPQGASVPIGNKEITLPIKVVGGPTVHICLQAKVIIPTMMLSCGKVEFATIQCGQCMVETIQLSNHLQVPCEWFVHNQKHVNKLERHMPKYLRRKLRAELKPKTRIFEIQPTSGVLDPGERSNVQVKFMPKEEKFYTQTLVFQIAQSTQKLTLLVQGQGLEPRLEFSPSVLELGPLLPYAPGDEAEVVVKNPCNFPIEFYSLEFDQQYLIEEKILRKLKGYDSYNTLLLPPRSPGEKLPPEVYEYFKEMKRSKEEQMKAKYLETMGQENADKIQSIDSHSAEEVGEVENNPVSRAIARHLGIDISAEGRMAKNRKGITIIIHGTPLSGKSATAVNVAKYYNAACLNIDSVVLEAVCDSNSIPGIRARELCIRAAIEQSMREGEESAPEPAMIPNVLGQPRLSSETLGKLTSEITLLTPEIRPGKNVRGSVMLTKGKAESHGSGSQKQHHSHQSETPQGPTQRRLSVSTSIGGETGLMSCVLPDDLLVQILAERIQLSDCYRGVVFDSLDTLFSRSATTALLCLLKAIGNREHIYLLNMAQDYAAMKAQEKAKKEQEGKAPHERKRREALQREKERLQNMDEEEYDALTEEEKIAFDREVQRALLERKKRELERLAREMHEKKLQQELERQKEEDELKRKIKKPKPGPVKEEPPLKKSPAANKQVNTSNKLEVKTDLIERKVSVREQPPSEKDELNKKKKNMADVNTSGFPLAQEQEDSEGDFPKDTDKQLAQKFKVYEVTLKDVQNILMYWDRKQGVQLPHAGMEEVSHEPDDQRQAPSGGRRGRKDRERERLEKERAEKERLEREKAERERLEKLRAMEERSDGEVEVEEDHEGKKDLGVPFINIQTPDFEGSSWKHALETDRLPKWDQILDILGLGSSGPPILPPVLFSIISYPVKRLPVATTDILKHFVFVIPPSDDLALLDEKKEAEAETELSVTTAPTKAQEEQTTSSKGGRQKVKEKVEQIRETQKDKRSMHFFFRKGLSGGTSGTIAPLSDIDQNNFSGQHSQEKFIRLNHFRWIVPANGEVTLRVHFSSNDLGNFDQTFNFEVLGTRRQYQLYCRGVCTYPYICQDPKVVFPQRKMDIKTDEVVFKKYIMSSERFYFGPLLCGKSRDNCYSLSILQSPLCWTLHVSPKGRRNKISLVTVNEAKCQNSSILGECGRRYKSSLFPGNTETLTILNSSPMVVEAFFCFQNDVKASTYFLEPTNMTLKPSEKQMLNVWAYPTAVGVFEDSIVCCIKENPEPAIFKLSCQGIRPELELEPRQLHFDRLLLHRKESKVVLLRNVTPLPVAWRISSLEHLGEDFTVSMMQGIIPPKAEYGLHLHFQPSKPVNIKKAIRLEVLDADNFVGVVQIENILVFAESYDIAMDITFPRGAEGGLDFGTVKVTDEVKQPLQLKNRGKYEIMFSFTVDSVGLLATNVNSMISVQPKKGSLTTTEKPTTVQVFFRAKREVKIEHQPILRCQIIEPNIADGGEIIASIPIKFSVNAVYSKYSISPSSVINFGAMICGTRKSNTVSHVKRARSRESESFYKSSTSKATKFSDSIQKEVNITNQARFSHGMFTVYPGFGSIPSGGQQVITVDCVADPVGRCEEFLAIDISDRDPKDQPAGIPYTLLAEACLPAFVTDNYTSIFEEHQICSSLNLRHILQSTESGGLFVDDENKFIFCNVLVGHQAKARFKISNIGKIACDINIVVKPISNKAFARIVDIFEVEPNKMCVASRSHAFATVSFTPQTMQTYQCIFEATLDGLPSNLARNRGLVFDIVGEGNLPRVTVVRPVLYNQHGNPLLLFRRLLLGHSEKLPLILKNNGTIPAQLHVDLRDQLGVFSLKGRPSTSYIYITEENKPKEKAKKAHTASLVVSPGDTAEFDVFFHSQKVGRMTGTIRLSVINNQYEETIIRMVGEGYEDDITLDNIHGLATSPEAADNSEVLEIVEENAMEDLVAAALVDHIQFGDCHIGNSYNVSFTITNHSQVNVIRFEWPLLATVTFSPQDISVTMKSDVPITLKKMGIKCKLSRIMLQQPADQVPDWDDRMRTVKWVDMPRSAPGPFTTKRKVIETDPEPAHSVVEEHYRDMRLQISANVDFASYQCQTKDVRFKETLVYQTRVFELNLTNSGAVQLEFNWVSEDSSKSVSFAMPEHQGPAQKDQLSQGTLHTGSSPDSAADHWTEGSPAFSVEPSSGIVPVGKTQKIKVKFSPLDVGDFESNLFCQIPNLPPGEQGPILLAKGRSSLPFCHFDLKDSDYITGHRRNPELRGSGVGPLDPNTRVIEFTSVGVGGKNLRIPNLPPGEQGPILLAKGRSSLPFCHFDLKDSDYITGHRRNPELRGSGVGPLDPNTRVIEFTSVGVGGKNLRTFTILNPTNSTYSFGWIAEETESLQNPPAFTCLTEKGSIYPEKKAEIVFQFTPFHLDVTEALWTFVIPEHNITVPFLLVGKTTDPLISLDKSHINFSSLLIGREARETVKIINKEDQGFSFAFQDNSRYSEGFSNSLVVCPMEGWIAPLSRLQIDIFFTPKQEGDVNFNLICNVKKKVHPLTLNVKAEGYTMNAEIRCKDRTGSITLLTPNQTNIINFYEVELNECVQCEFSFINTGKFNFSFQAELSGSKALLQYLEFSPNDGTVNVGQSVHTTLSFQPFKKCVLKDLELRIKISHGPTFLCSILGCGVSPAVHFSFTSYNFGTCFIYQAGMPPYKQTLVVTNNEDTPMSIDCLYTNTAYLEVNFRVDVVKPGKTMEIPITFYPRESINYREQIPFEINGLSQQTVEIKGKGTEIKILVLDPANRIVKLGAVLPGQVVKKMVSIINNSLAQLTFNLSVLFSVPELQEPKVVTLTPFHNITLKPKEVCKLEVTFAPKKRIPPFSEEVFMECMGLLRPLFLLSGCCQALEISLDQEHLPFGPVVSQTRATRRIIMLNTGDVGARFRWDAKSFEPHFSISPVEGYITAGMEVSFEVTYHPTEVGKESLYKNMLCLIQGSNPLTLTLSGVCVGPPTVKEVVNFTCQVRSKHTQTILLSNRTNQTWNLYPIFEGEHWEGPEFITLEPHQQNKPYEITYKPRTMNVENRKHQGTLFFPLPDGTGWLYALHGTSELPKAVASIYREVPCKTPYTELLPITNWLNKPQRFRVIVEMLKPERPDLSITMKGLDYIDVLSGSKKDYKLNFFSYKEGLYSAKVIFRNEVTSEFLYYMVSFRVIPSGIIRTIEMVSPVRQNTSASIKVENPLPYSVTFSTECRVPDIILPSQFVVPANSEGTFSFEFQPLKAGETLGRLTLHNSDLGYYLYELNLKALPAPPEKPVHFQTVFGSSQSIFVKFTNYTRQRTEYFCRTDCPDFHTEKVISAAPGSQGGSEVSVEVFFEPSHLGETKGILVLSSLIGGEYVFPLFGMALPPKPQGPFLIRAGYNIIIPFKNVFFHTVTYSFIVENPAFVIRAVDSMRPKKINNISVYFEGNPSGSKTPITTKLVVTCPHNESSETGIKWVYYLKGITP</sequence>
<dbReference type="Proteomes" id="UP000011518">
    <property type="component" value="Unassembled WGS sequence"/>
</dbReference>
<reference evidence="25" key="1">
    <citation type="submission" date="2012-07" db="EMBL/GenBank/DDBJ databases">
        <title>Genome of the Chinese tree shrew, a rising model animal genetically related to primates.</title>
        <authorList>
            <person name="Zhang G."/>
            <person name="Fan Y."/>
            <person name="Yao Y."/>
            <person name="Huang Z."/>
        </authorList>
    </citation>
    <scope>NUCLEOTIDE SEQUENCE [LARGE SCALE GENOMIC DNA]</scope>
</reference>
<dbReference type="InterPro" id="IPR002877">
    <property type="entry name" value="RNA_MeTrfase_FtsJ_dom"/>
</dbReference>
<dbReference type="GO" id="GO:0031514">
    <property type="term" value="C:motile cilium"/>
    <property type="evidence" value="ECO:0007669"/>
    <property type="project" value="UniProtKB-SubCell"/>
</dbReference>
<dbReference type="Pfam" id="PF22544">
    <property type="entry name" value="HYDIN_VesB_CFA65-like_Ig"/>
    <property type="match status" value="4"/>
</dbReference>
<feature type="compositionally biased region" description="Polar residues" evidence="22">
    <location>
        <begin position="2853"/>
        <end position="2865"/>
    </location>
</feature>
<keyword evidence="25" id="KW-1185">Reference proteome</keyword>
<evidence type="ECO:0000256" key="8">
    <source>
        <dbReference type="ARBA" id="ARBA00022664"/>
    </source>
</evidence>
<feature type="compositionally biased region" description="Polar residues" evidence="22">
    <location>
        <begin position="3059"/>
        <end position="3068"/>
    </location>
</feature>
<evidence type="ECO:0000256" key="10">
    <source>
        <dbReference type="ARBA" id="ARBA00022691"/>
    </source>
</evidence>
<name>L9KKN1_TUPCH</name>
<feature type="binding site" evidence="21">
    <location>
        <position position="163"/>
    </location>
    <ligand>
        <name>S-adenosyl-L-methionine</name>
        <dbReference type="ChEBI" id="CHEBI:59789"/>
    </ligand>
</feature>
<evidence type="ECO:0000259" key="23">
    <source>
        <dbReference type="PROSITE" id="PS51614"/>
    </source>
</evidence>
<dbReference type="FunFam" id="3.40.50.12760:FF:000002">
    <property type="entry name" value="Cap methyltransferase 2"/>
    <property type="match status" value="1"/>
</dbReference>
<evidence type="ECO:0000256" key="15">
    <source>
        <dbReference type="ARBA" id="ARBA00023273"/>
    </source>
</evidence>
<feature type="compositionally biased region" description="Basic and acidic residues" evidence="22">
    <location>
        <begin position="2948"/>
        <end position="2977"/>
    </location>
</feature>
<feature type="compositionally biased region" description="Polar residues" evidence="22">
    <location>
        <begin position="3335"/>
        <end position="3354"/>
    </location>
</feature>
<dbReference type="SUPFAM" id="SSF53335">
    <property type="entry name" value="S-adenosyl-L-methionine-dependent methyltransferases"/>
    <property type="match status" value="1"/>
</dbReference>
<feature type="region of interest" description="Disordered" evidence="22">
    <location>
        <begin position="3164"/>
        <end position="3209"/>
    </location>
</feature>
<dbReference type="InterPro" id="IPR033305">
    <property type="entry name" value="Hydin-like"/>
</dbReference>
<dbReference type="GO" id="GO:0032259">
    <property type="term" value="P:methylation"/>
    <property type="evidence" value="ECO:0007669"/>
    <property type="project" value="UniProtKB-KW"/>
</dbReference>
<keyword evidence="12" id="KW-0506">mRNA capping</keyword>
<comment type="function">
    <text evidence="17">S-adenosyl-L-methionine-dependent methyltransferase that mediates mRNA cap2 2'-O-ribose methylation to the 5'-cap structure of mRNAs. Methylates the ribose of the second nucleotide of a m(7)GpppG-capped mRNA and small nuclear RNA (snRNA) (cap0) to produce m(7)GpppRmpNm (cap2). Recognizes a guanosine cap on RNA independently of its N(7) methylation status. Display cap2 methylation on both cap0 and cap1. Displays a preference for cap1 RNAs.</text>
</comment>
<dbReference type="GO" id="GO:1904158">
    <property type="term" value="P:axonemal central apparatus assembly"/>
    <property type="evidence" value="ECO:0007669"/>
    <property type="project" value="TreeGrafter"/>
</dbReference>
<dbReference type="EC" id="2.1.1.296" evidence="4"/>
<feature type="region of interest" description="Disordered" evidence="22">
    <location>
        <begin position="3332"/>
        <end position="3362"/>
    </location>
</feature>
<evidence type="ECO:0000313" key="25">
    <source>
        <dbReference type="Proteomes" id="UP000011518"/>
    </source>
</evidence>
<dbReference type="InterPro" id="IPR033768">
    <property type="entry name" value="Hydin_ADK"/>
</dbReference>
<accession>L9KKN1</accession>
<feature type="domain" description="Adrift-type SAM-dependent 2'-O-MTase" evidence="23">
    <location>
        <begin position="124"/>
        <end position="337"/>
    </location>
</feature>
<evidence type="ECO:0000256" key="20">
    <source>
        <dbReference type="ARBA" id="ARBA00081266"/>
    </source>
</evidence>
<dbReference type="PANTHER" id="PTHR23053:SF0">
    <property type="entry name" value="HYDROCEPHALUS-INDUCING PROTEIN HOMOLOG"/>
    <property type="match status" value="1"/>
</dbReference>
<dbReference type="FunFam" id="3.40.50.12760:FF:000003">
    <property type="entry name" value="Cap methyltransferase 2"/>
    <property type="match status" value="1"/>
</dbReference>
<evidence type="ECO:0000256" key="9">
    <source>
        <dbReference type="ARBA" id="ARBA00022679"/>
    </source>
</evidence>
<evidence type="ECO:0000256" key="4">
    <source>
        <dbReference type="ARBA" id="ARBA00012770"/>
    </source>
</evidence>
<feature type="region of interest" description="Disordered" evidence="22">
    <location>
        <begin position="1742"/>
        <end position="1766"/>
    </location>
</feature>
<dbReference type="Gene3D" id="3.40.50.12760">
    <property type="match status" value="1"/>
</dbReference>
<keyword evidence="15" id="KW-0966">Cell projection</keyword>
<dbReference type="eggNOG" id="ENOG502QQ4F">
    <property type="taxonomic scope" value="Eukaryota"/>
</dbReference>
<evidence type="ECO:0000256" key="1">
    <source>
        <dbReference type="ARBA" id="ARBA00004123"/>
    </source>
</evidence>
<gene>
    <name evidence="24" type="ORF">TREES_T100001590</name>
</gene>
<comment type="subcellular location">
    <subcellularLocation>
        <location evidence="2">Cell projection</location>
        <location evidence="2">Cilium</location>
        <location evidence="2">Flagellum</location>
    </subcellularLocation>
    <subcellularLocation>
        <location evidence="3">Cytoplasm</location>
    </subcellularLocation>
    <subcellularLocation>
        <location evidence="1">Nucleus</location>
    </subcellularLocation>
</comment>
<feature type="compositionally biased region" description="Basic and acidic residues" evidence="22">
    <location>
        <begin position="3022"/>
        <end position="3036"/>
    </location>
</feature>
<dbReference type="InterPro" id="IPR023591">
    <property type="entry name" value="Ribosomal_uS2_flav_dom_sf"/>
</dbReference>
<dbReference type="InterPro" id="IPR053879">
    <property type="entry name" value="HYDIN_VesB_CFA65-like_Ig"/>
</dbReference>
<evidence type="ECO:0000256" key="22">
    <source>
        <dbReference type="SAM" id="MobiDB-lite"/>
    </source>
</evidence>
<dbReference type="GO" id="GO:0006370">
    <property type="term" value="P:7-methylguanosine mRNA capping"/>
    <property type="evidence" value="ECO:0007669"/>
    <property type="project" value="UniProtKB-KW"/>
</dbReference>
<evidence type="ECO:0000256" key="3">
    <source>
        <dbReference type="ARBA" id="ARBA00004496"/>
    </source>
</evidence>
<dbReference type="Pfam" id="PF01728">
    <property type="entry name" value="FtsJ"/>
    <property type="match status" value="1"/>
</dbReference>
<dbReference type="STRING" id="246437.L9KKN1"/>
<feature type="compositionally biased region" description="Basic and acidic residues" evidence="22">
    <location>
        <begin position="3069"/>
        <end position="3094"/>
    </location>
</feature>
<keyword evidence="7 21" id="KW-0489">Methyltransferase</keyword>
<dbReference type="Gene3D" id="3.40.50.300">
    <property type="entry name" value="P-loop containing nucleotide triphosphate hydrolases"/>
    <property type="match status" value="1"/>
</dbReference>
<dbReference type="GO" id="GO:0003341">
    <property type="term" value="P:cilium movement"/>
    <property type="evidence" value="ECO:0007669"/>
    <property type="project" value="TreeGrafter"/>
</dbReference>
<dbReference type="PANTHER" id="PTHR23053">
    <property type="entry name" value="DLEC1 DELETED IN LUNG AND ESOPHAGEAL CANCER 1"/>
    <property type="match status" value="1"/>
</dbReference>
<evidence type="ECO:0000256" key="18">
    <source>
        <dbReference type="ARBA" id="ARBA00075600"/>
    </source>
</evidence>
<feature type="region of interest" description="Disordered" evidence="22">
    <location>
        <begin position="2948"/>
        <end position="2982"/>
    </location>
</feature>
<dbReference type="Gene3D" id="3.40.50.10490">
    <property type="entry name" value="Glucose-6-phosphate isomerase like protein, domain 1"/>
    <property type="match status" value="1"/>
</dbReference>
<keyword evidence="9 21" id="KW-0808">Transferase</keyword>
<dbReference type="SUPFAM" id="SSF52313">
    <property type="entry name" value="Ribosomal protein S2"/>
    <property type="match status" value="1"/>
</dbReference>
<feature type="binding site" evidence="21">
    <location>
        <position position="182"/>
    </location>
    <ligand>
        <name>S-adenosyl-L-methionine</name>
        <dbReference type="ChEBI" id="CHEBI:59789"/>
    </ligand>
</feature>
<dbReference type="FunCoup" id="L9KKN1">
    <property type="interactions" value="42"/>
</dbReference>
<evidence type="ECO:0000256" key="7">
    <source>
        <dbReference type="ARBA" id="ARBA00022603"/>
    </source>
</evidence>
<feature type="binding site" evidence="21">
    <location>
        <position position="250"/>
    </location>
    <ligand>
        <name>S-adenosyl-L-methionine</name>
        <dbReference type="ChEBI" id="CHEBI:59789"/>
    </ligand>
</feature>
<feature type="region of interest" description="Disordered" evidence="22">
    <location>
        <begin position="4535"/>
        <end position="4577"/>
    </location>
</feature>
<keyword evidence="13" id="KW-0969">Cilium</keyword>
<dbReference type="Gene3D" id="2.60.40.10">
    <property type="entry name" value="Immunoglobulins"/>
    <property type="match status" value="22"/>
</dbReference>
<keyword evidence="11" id="KW-0282">Flagellum</keyword>
<evidence type="ECO:0000256" key="11">
    <source>
        <dbReference type="ARBA" id="ARBA00022846"/>
    </source>
</evidence>
<comment type="catalytic activity">
    <reaction evidence="16">
        <text>a 5'-end (N(7)-methyl 5'-triphosphoguanosine)-(2'-O-methyl-ribonucleoside)-(ribonucleotide) in mRNA + S-adenosyl-L-methionine = a 5'-end (N(7)-methyl 5'-triphosphoguanosine)-(2'-O-methyl-ribonucleoside)-(2'-O-methyl-ribonucleotide) in mRNA + S-adenosyl-L-homocysteine + H(+)</text>
        <dbReference type="Rhea" id="RHEA:67024"/>
        <dbReference type="Rhea" id="RHEA-COMP:17169"/>
        <dbReference type="Rhea" id="RHEA-COMP:17170"/>
        <dbReference type="ChEBI" id="CHEBI:15378"/>
        <dbReference type="ChEBI" id="CHEBI:57856"/>
        <dbReference type="ChEBI" id="CHEBI:59789"/>
        <dbReference type="ChEBI" id="CHEBI:167612"/>
        <dbReference type="ChEBI" id="CHEBI:167614"/>
        <dbReference type="EC" id="2.1.1.296"/>
    </reaction>
</comment>
<evidence type="ECO:0000256" key="2">
    <source>
        <dbReference type="ARBA" id="ARBA00004230"/>
    </source>
</evidence>
<protein>
    <recommendedName>
        <fullName evidence="5">Cap-specific mRNA (nucleoside-2'-O-)-methyltransferase 2</fullName>
        <ecNumber evidence="4">2.1.1.296</ecNumber>
    </recommendedName>
    <alternativeName>
        <fullName evidence="20">Cap methyltransferase 2</fullName>
    </alternativeName>
    <alternativeName>
        <fullName evidence="18">Cap2 2'O-ribose methyltransferase 2</fullName>
    </alternativeName>
    <alternativeName>
        <fullName evidence="19">FtsJ methyltransferase domain-containing protein 1</fullName>
    </alternativeName>
</protein>
<dbReference type="InterPro" id="IPR056344">
    <property type="entry name" value="Ig_CFAP65-like_9th"/>
</dbReference>
<keyword evidence="6" id="KW-0963">Cytoplasm</keyword>